<reference evidence="3 4" key="1">
    <citation type="submission" date="2020-07" db="EMBL/GenBank/DDBJ databases">
        <authorList>
            <person name="Li M."/>
        </authorList>
    </citation>
    <scope>NUCLEOTIDE SEQUENCE [LARGE SCALE GENOMIC DNA]</scope>
    <source>
        <strain evidence="3 4">DSM 23284</strain>
    </source>
</reference>
<feature type="signal peptide" evidence="2">
    <location>
        <begin position="1"/>
        <end position="26"/>
    </location>
</feature>
<proteinExistence type="predicted"/>
<dbReference type="PANTHER" id="PTHR40269">
    <property type="entry name" value="OUTER MEMBRANE PROTEIN-RELATED"/>
    <property type="match status" value="1"/>
</dbReference>
<keyword evidence="4" id="KW-1185">Reference proteome</keyword>
<name>A0A838XQ72_9HYPH</name>
<reference evidence="3 4" key="2">
    <citation type="submission" date="2020-08" db="EMBL/GenBank/DDBJ databases">
        <title>Stappia taiwanensis sp. nov., isolated from a coastal thermal spring.</title>
        <authorList>
            <person name="Kampfer P."/>
        </authorList>
    </citation>
    <scope>NUCLEOTIDE SEQUENCE [LARGE SCALE GENOMIC DNA]</scope>
    <source>
        <strain evidence="3 4">DSM 23284</strain>
    </source>
</reference>
<dbReference type="AlphaFoldDB" id="A0A838XQ72"/>
<feature type="compositionally biased region" description="Basic residues" evidence="1">
    <location>
        <begin position="452"/>
        <end position="466"/>
    </location>
</feature>
<protein>
    <submittedName>
        <fullName evidence="3">DUF3300 domain-containing protein</fullName>
    </submittedName>
</protein>
<accession>A0A838XQ72</accession>
<evidence type="ECO:0000313" key="3">
    <source>
        <dbReference type="EMBL" id="MBA4613389.1"/>
    </source>
</evidence>
<sequence length="466" mass="50231">MLRHHALVALTSVGLLITGTALPPGAAVRAQAQQQIPVPQPSPASASASAESSAADAASDLLSEDELEVLVARIALYPDELVALISAASLYPLQIVEASRFLDERAKNDKLEPKSSWDGSVISLLNYPQIVKMMSDDLDWTQSLAAALGAQQKDVLVAIQQLRAEAQAAGIIKSDDKIQVVEEQDSIVIKPTKPDVVYIPQYEPEMLYVPDYQPVPISYYPDPYPVYYSPGATFFAGVVTGVIWGAVIDWNRWGVWGGRWNGGNVNINCNRCLNNVDFNGKINIGDVDWRNVDRSKISFDKSQLGKIDRTNLRNNIEANKGNNIGNRASSLARDKRPGAGGGNRTGRDVRKSTLEGLKAKPGTGTARTRPAAKPAQGNVARKGGQGARSKAANTKARSKAKHRAPGKARPAGRVDRRPKNPSGLGQVRSGRSARVHSNRGRQSMGGGQRGGNRAHRTVHRGGGRRR</sequence>
<comment type="caution">
    <text evidence="3">The sequence shown here is derived from an EMBL/GenBank/DDBJ whole genome shotgun (WGS) entry which is preliminary data.</text>
</comment>
<evidence type="ECO:0000313" key="4">
    <source>
        <dbReference type="Proteomes" id="UP000559404"/>
    </source>
</evidence>
<feature type="compositionally biased region" description="Polar residues" evidence="1">
    <location>
        <begin position="317"/>
        <end position="329"/>
    </location>
</feature>
<feature type="region of interest" description="Disordered" evidence="1">
    <location>
        <begin position="317"/>
        <end position="466"/>
    </location>
</feature>
<dbReference type="Proteomes" id="UP000559404">
    <property type="component" value="Unassembled WGS sequence"/>
</dbReference>
<keyword evidence="2" id="KW-0732">Signal</keyword>
<dbReference type="RefSeq" id="WP_181761587.1">
    <property type="nucleotide sequence ID" value="NZ_BMCR01000001.1"/>
</dbReference>
<dbReference type="Pfam" id="PF11737">
    <property type="entry name" value="DUF3300"/>
    <property type="match status" value="1"/>
</dbReference>
<gene>
    <name evidence="3" type="ORF">H1W37_17145</name>
</gene>
<evidence type="ECO:0000256" key="2">
    <source>
        <dbReference type="SAM" id="SignalP"/>
    </source>
</evidence>
<dbReference type="PANTHER" id="PTHR40269:SF1">
    <property type="entry name" value="OUTER MEMBRANE PROTEIN"/>
    <property type="match status" value="1"/>
</dbReference>
<feature type="compositionally biased region" description="Basic residues" evidence="1">
    <location>
        <begin position="396"/>
        <end position="406"/>
    </location>
</feature>
<organism evidence="3 4">
    <name type="scientific">Stappia taiwanensis</name>
    <dbReference type="NCBI Taxonomy" id="992267"/>
    <lineage>
        <taxon>Bacteria</taxon>
        <taxon>Pseudomonadati</taxon>
        <taxon>Pseudomonadota</taxon>
        <taxon>Alphaproteobacteria</taxon>
        <taxon>Hyphomicrobiales</taxon>
        <taxon>Stappiaceae</taxon>
        <taxon>Stappia</taxon>
    </lineage>
</organism>
<evidence type="ECO:0000256" key="1">
    <source>
        <dbReference type="SAM" id="MobiDB-lite"/>
    </source>
</evidence>
<dbReference type="EMBL" id="JACEON010000018">
    <property type="protein sequence ID" value="MBA4613389.1"/>
    <property type="molecule type" value="Genomic_DNA"/>
</dbReference>
<feature type="chain" id="PRO_5032640732" evidence="2">
    <location>
        <begin position="27"/>
        <end position="466"/>
    </location>
</feature>
<dbReference type="InterPro" id="IPR021728">
    <property type="entry name" value="DUF3300"/>
</dbReference>